<feature type="repeat" description="PPR" evidence="2">
    <location>
        <begin position="1"/>
        <end position="34"/>
    </location>
</feature>
<dbReference type="GO" id="GO:0003723">
    <property type="term" value="F:RNA binding"/>
    <property type="evidence" value="ECO:0007669"/>
    <property type="project" value="InterPro"/>
</dbReference>
<dbReference type="InterPro" id="IPR002885">
    <property type="entry name" value="PPR_rpt"/>
</dbReference>
<dbReference type="PANTHER" id="PTHR47926">
    <property type="entry name" value="PENTATRICOPEPTIDE REPEAT-CONTAINING PROTEIN"/>
    <property type="match status" value="1"/>
</dbReference>
<feature type="repeat" description="PPR" evidence="2">
    <location>
        <begin position="492"/>
        <end position="527"/>
    </location>
</feature>
<comment type="caution">
    <text evidence="3">The sequence shown here is derived from an EMBL/GenBank/DDBJ whole genome shotgun (WGS) entry which is preliminary data.</text>
</comment>
<dbReference type="InterPro" id="IPR011990">
    <property type="entry name" value="TPR-like_helical_dom_sf"/>
</dbReference>
<dbReference type="Gene3D" id="1.25.40.10">
    <property type="entry name" value="Tetratricopeptide repeat domain"/>
    <property type="match status" value="6"/>
</dbReference>
<accession>A0AAP0PMD4</accession>
<dbReference type="FunFam" id="1.25.40.10:FF:000090">
    <property type="entry name" value="Pentatricopeptide repeat-containing protein, chloroplastic"/>
    <property type="match status" value="1"/>
</dbReference>
<dbReference type="NCBIfam" id="TIGR00756">
    <property type="entry name" value="PPR"/>
    <property type="match status" value="5"/>
</dbReference>
<keyword evidence="4" id="KW-1185">Reference proteome</keyword>
<name>A0AAP0PMD4_9MAGN</name>
<dbReference type="InterPro" id="IPR046960">
    <property type="entry name" value="PPR_At4g14850-like_plant"/>
</dbReference>
<evidence type="ECO:0000313" key="4">
    <source>
        <dbReference type="Proteomes" id="UP001420932"/>
    </source>
</evidence>
<evidence type="ECO:0000256" key="1">
    <source>
        <dbReference type="ARBA" id="ARBA00022737"/>
    </source>
</evidence>
<proteinExistence type="predicted"/>
<dbReference type="EMBL" id="JBBNAF010000004">
    <property type="protein sequence ID" value="KAK9149963.1"/>
    <property type="molecule type" value="Genomic_DNA"/>
</dbReference>
<feature type="repeat" description="PPR" evidence="2">
    <location>
        <begin position="247"/>
        <end position="281"/>
    </location>
</feature>
<evidence type="ECO:0008006" key="5">
    <source>
        <dbReference type="Google" id="ProtNLM"/>
    </source>
</evidence>
<feature type="repeat" description="PPR" evidence="2">
    <location>
        <begin position="456"/>
        <end position="491"/>
    </location>
</feature>
<keyword evidence="1" id="KW-0677">Repeat</keyword>
<dbReference type="InterPro" id="IPR046848">
    <property type="entry name" value="E_motif"/>
</dbReference>
<organism evidence="3 4">
    <name type="scientific">Stephania yunnanensis</name>
    <dbReference type="NCBI Taxonomy" id="152371"/>
    <lineage>
        <taxon>Eukaryota</taxon>
        <taxon>Viridiplantae</taxon>
        <taxon>Streptophyta</taxon>
        <taxon>Embryophyta</taxon>
        <taxon>Tracheophyta</taxon>
        <taxon>Spermatophyta</taxon>
        <taxon>Magnoliopsida</taxon>
        <taxon>Ranunculales</taxon>
        <taxon>Menispermaceae</taxon>
        <taxon>Menispermoideae</taxon>
        <taxon>Cissampelideae</taxon>
        <taxon>Stephania</taxon>
    </lineage>
</organism>
<reference evidence="3 4" key="1">
    <citation type="submission" date="2024-01" db="EMBL/GenBank/DDBJ databases">
        <title>Genome assemblies of Stephania.</title>
        <authorList>
            <person name="Yang L."/>
        </authorList>
    </citation>
    <scope>NUCLEOTIDE SEQUENCE [LARGE SCALE GENOMIC DNA]</scope>
    <source>
        <strain evidence="3">YNDBR</strain>
        <tissue evidence="3">Leaf</tissue>
    </source>
</reference>
<dbReference type="Pfam" id="PF13041">
    <property type="entry name" value="PPR_2"/>
    <property type="match status" value="4"/>
</dbReference>
<dbReference type="Pfam" id="PF01535">
    <property type="entry name" value="PPR"/>
    <property type="match status" value="3"/>
</dbReference>
<dbReference type="SUPFAM" id="SSF48452">
    <property type="entry name" value="TPR-like"/>
    <property type="match status" value="2"/>
</dbReference>
<dbReference type="Pfam" id="PF20431">
    <property type="entry name" value="E_motif"/>
    <property type="match status" value="1"/>
</dbReference>
<protein>
    <recommendedName>
        <fullName evidence="5">Pentatricopeptide repeat-containing protein</fullName>
    </recommendedName>
</protein>
<gene>
    <name evidence="3" type="ORF">Syun_008272</name>
</gene>
<dbReference type="PROSITE" id="PS51375">
    <property type="entry name" value="PPR"/>
    <property type="match status" value="5"/>
</dbReference>
<evidence type="ECO:0000256" key="2">
    <source>
        <dbReference type="PROSITE-ProRule" id="PRU00708"/>
    </source>
</evidence>
<dbReference type="Proteomes" id="UP001420932">
    <property type="component" value="Unassembled WGS sequence"/>
</dbReference>
<evidence type="ECO:0000313" key="3">
    <source>
        <dbReference type="EMBL" id="KAK9149963.1"/>
    </source>
</evidence>
<dbReference type="GO" id="GO:0009451">
    <property type="term" value="P:RNA modification"/>
    <property type="evidence" value="ECO:0007669"/>
    <property type="project" value="InterPro"/>
</dbReference>
<dbReference type="AlphaFoldDB" id="A0AAP0PMD4"/>
<dbReference type="PANTHER" id="PTHR47926:SF452">
    <property type="entry name" value="PENTATRICOPEPTIDE REPEAT-CONTAINING PROTEIN"/>
    <property type="match status" value="1"/>
</dbReference>
<dbReference type="FunFam" id="1.25.40.10:FF:000285">
    <property type="entry name" value="Pentatricopeptide repeat-containing protein, chloroplastic"/>
    <property type="match status" value="1"/>
</dbReference>
<feature type="repeat" description="PPR" evidence="2">
    <location>
        <begin position="104"/>
        <end position="138"/>
    </location>
</feature>
<sequence length="654" mass="72864">MGSVNALLNLYCEQGKWRELTTLYHSIRKQGFNPNTFTFSSLLNFPSISPTFPPHQGDPIHADALKRGFVDSDSYVINGLISMYARCGALVNACKVFDELTVPSVVNWNTMISVLFRAGDFDGARQAFDRMRKRECPNDVTWSAVISGCVQNDLAEESLIVFKKMLGECDETGSCLLPNSHTIASVFLACVKLRSIGFGRQVHGYTMKMSVFVESDVFVGSNLMDLYGKCHQVELAKLVFDFMVEKCVVAWSVLISTYTRNECYSSVIEAFREMVDRGVEPNYVTLSTLLTACADMPSLVLGKELHCFIVRRMTLKPDVFVLTSLIDMYGKCRCLDYAYRIFERDKDALECCSSVSMYNAALSALIENNFLHDAWGVFRSMNQDFNAKPNSVTLATVLPLCTRSSLPLYGKEIHCYALKCCLEDELLVGNSLLDMYSKSGELQMAKNQFKLMRRRNKISWTSMIDAYGMHGKGEGAIKVFESMVTESDIKPDHVTFVALISGCSHSGLVEEGLKYFEAMEKEYGVTPMEENYGSAVDLLARAGRLDEAKQLIATMPIKPGASVWGALLGACKIQGDAEEAEIALEKLMKLEPDESGFWKLLSSIYSEAGRLDSVAEIRKAIAGRSAPKGKDLVGYRQKEEEEKISRFKATNCAP</sequence>